<dbReference type="Gene3D" id="1.10.1040.10">
    <property type="entry name" value="N-(1-d-carboxylethyl)-l-norvaline Dehydrogenase, domain 2"/>
    <property type="match status" value="1"/>
</dbReference>
<feature type="domain" description="3-hydroxyacyl-CoA dehydrogenase C-terminal" evidence="6">
    <location>
        <begin position="187"/>
        <end position="283"/>
    </location>
</feature>
<dbReference type="EMBL" id="WNZX01000016">
    <property type="protein sequence ID" value="MUG72642.1"/>
    <property type="molecule type" value="Genomic_DNA"/>
</dbReference>
<evidence type="ECO:0000256" key="5">
    <source>
        <dbReference type="PIRSR" id="PIRSR000105-3"/>
    </source>
</evidence>
<dbReference type="GO" id="GO:0070403">
    <property type="term" value="F:NAD+ binding"/>
    <property type="evidence" value="ECO:0007669"/>
    <property type="project" value="InterPro"/>
</dbReference>
<keyword evidence="3" id="KW-0560">Oxidoreductase</keyword>
<gene>
    <name evidence="8" type="ORF">GNP93_18385</name>
</gene>
<feature type="binding site" evidence="5">
    <location>
        <position position="119"/>
    </location>
    <ligand>
        <name>CoA</name>
        <dbReference type="ChEBI" id="CHEBI:57287"/>
    </ligand>
</feature>
<dbReference type="InterPro" id="IPR008927">
    <property type="entry name" value="6-PGluconate_DH-like_C_sf"/>
</dbReference>
<evidence type="ECO:0000259" key="6">
    <source>
        <dbReference type="Pfam" id="PF00725"/>
    </source>
</evidence>
<evidence type="ECO:0000256" key="3">
    <source>
        <dbReference type="ARBA" id="ARBA00023002"/>
    </source>
</evidence>
<protein>
    <submittedName>
        <fullName evidence="8">3-hydroxybutyryl-CoA dehydrogenase</fullName>
    </submittedName>
</protein>
<feature type="site" description="Important for catalytic activity" evidence="4">
    <location>
        <position position="140"/>
    </location>
</feature>
<name>A0A7X3CUY9_9BACL</name>
<dbReference type="AlphaFoldDB" id="A0A7X3CUY9"/>
<evidence type="ECO:0000256" key="4">
    <source>
        <dbReference type="PIRSR" id="PIRSR000105-1"/>
    </source>
</evidence>
<dbReference type="InterPro" id="IPR036291">
    <property type="entry name" value="NAD(P)-bd_dom_sf"/>
</dbReference>
<sequence length="290" mass="32920">MVFNKIGVVGAGTMGQGIAEMLASRGLEVLLIERTPERLDQAWEQMEISLDKQIEKWAITIPEKKLILSRIHKMTDWSRLSECDMVIESISEDLDLKKQVFARLDDLCPPPIILASNTSTLSLTEIAAATKVPERVIGLHFLYPVSKIHLVEIIRAVKTSEDTFEQTRRFVEQTIQKRGIQVYESPGFVTTRLICILINEAMHALSERVATADDIDSAMRIGYDFRYGPLEMADRFGLDSVLAAMERMFREFGELKYRPSFLLKQMVRAGHLGTKTGQGFFTYDKDGDRL</sequence>
<feature type="binding site" evidence="5">
    <location>
        <position position="49"/>
    </location>
    <ligand>
        <name>CoA</name>
        <dbReference type="ChEBI" id="CHEBI:57287"/>
    </ligand>
</feature>
<proteinExistence type="inferred from homology"/>
<feature type="domain" description="3-hydroxyacyl-CoA dehydrogenase NAD binding" evidence="7">
    <location>
        <begin position="5"/>
        <end position="182"/>
    </location>
</feature>
<evidence type="ECO:0000259" key="7">
    <source>
        <dbReference type="Pfam" id="PF02737"/>
    </source>
</evidence>
<dbReference type="GO" id="GO:0006631">
    <property type="term" value="P:fatty acid metabolic process"/>
    <property type="evidence" value="ECO:0007669"/>
    <property type="project" value="InterPro"/>
</dbReference>
<evidence type="ECO:0000313" key="9">
    <source>
        <dbReference type="Proteomes" id="UP000450917"/>
    </source>
</evidence>
<evidence type="ECO:0000256" key="1">
    <source>
        <dbReference type="ARBA" id="ARBA00005086"/>
    </source>
</evidence>
<feature type="binding site" evidence="5">
    <location>
        <position position="56"/>
    </location>
    <ligand>
        <name>CoA</name>
        <dbReference type="ChEBI" id="CHEBI:57287"/>
    </ligand>
</feature>
<dbReference type="PANTHER" id="PTHR48075">
    <property type="entry name" value="3-HYDROXYACYL-COA DEHYDROGENASE FAMILY PROTEIN"/>
    <property type="match status" value="1"/>
</dbReference>
<comment type="caution">
    <text evidence="8">The sequence shown here is derived from an EMBL/GenBank/DDBJ whole genome shotgun (WGS) entry which is preliminary data.</text>
</comment>
<dbReference type="GO" id="GO:0016616">
    <property type="term" value="F:oxidoreductase activity, acting on the CH-OH group of donors, NAD or NADP as acceptor"/>
    <property type="evidence" value="ECO:0007669"/>
    <property type="project" value="InterPro"/>
</dbReference>
<dbReference type="RefSeq" id="WP_127607280.1">
    <property type="nucleotide sequence ID" value="NZ_JARTHJ010000151.1"/>
</dbReference>
<dbReference type="PIRSF" id="PIRSF000105">
    <property type="entry name" value="HCDH"/>
    <property type="match status" value="1"/>
</dbReference>
<dbReference type="PANTHER" id="PTHR48075:SF5">
    <property type="entry name" value="3-HYDROXYBUTYRYL-COA DEHYDROGENASE"/>
    <property type="match status" value="1"/>
</dbReference>
<dbReference type="SUPFAM" id="SSF51735">
    <property type="entry name" value="NAD(P)-binding Rossmann-fold domains"/>
    <property type="match status" value="1"/>
</dbReference>
<dbReference type="Pfam" id="PF02737">
    <property type="entry name" value="3HCDH_N"/>
    <property type="match status" value="1"/>
</dbReference>
<reference evidence="8 9" key="1">
    <citation type="submission" date="2019-11" db="EMBL/GenBank/DDBJ databases">
        <title>Draft genome sequences of five Paenibacillus species of dairy origin.</title>
        <authorList>
            <person name="Olajide A.M."/>
            <person name="Chen S."/>
            <person name="Lapointe G."/>
        </authorList>
    </citation>
    <scope>NUCLEOTIDE SEQUENCE [LARGE SCALE GENOMIC DNA]</scope>
    <source>
        <strain evidence="8 9">2CS3</strain>
    </source>
</reference>
<dbReference type="SUPFAM" id="SSF48179">
    <property type="entry name" value="6-phosphogluconate dehydrogenase C-terminal domain-like"/>
    <property type="match status" value="1"/>
</dbReference>
<dbReference type="InterPro" id="IPR006176">
    <property type="entry name" value="3-OHacyl-CoA_DH_NAD-bd"/>
</dbReference>
<keyword evidence="9" id="KW-1185">Reference proteome</keyword>
<dbReference type="Proteomes" id="UP000450917">
    <property type="component" value="Unassembled WGS sequence"/>
</dbReference>
<evidence type="ECO:0000256" key="2">
    <source>
        <dbReference type="ARBA" id="ARBA00009463"/>
    </source>
</evidence>
<dbReference type="InterPro" id="IPR006108">
    <property type="entry name" value="3HC_DH_C"/>
</dbReference>
<organism evidence="8 9">
    <name type="scientific">Paenibacillus validus</name>
    <dbReference type="NCBI Taxonomy" id="44253"/>
    <lineage>
        <taxon>Bacteria</taxon>
        <taxon>Bacillati</taxon>
        <taxon>Bacillota</taxon>
        <taxon>Bacilli</taxon>
        <taxon>Bacillales</taxon>
        <taxon>Paenibacillaceae</taxon>
        <taxon>Paenibacillus</taxon>
    </lineage>
</organism>
<accession>A0A7X3CUY9</accession>
<dbReference type="FunFam" id="3.40.50.720:FF:000009">
    <property type="entry name" value="Fatty oxidation complex, alpha subunit"/>
    <property type="match status" value="1"/>
</dbReference>
<evidence type="ECO:0000313" key="8">
    <source>
        <dbReference type="EMBL" id="MUG72642.1"/>
    </source>
</evidence>
<dbReference type="Gene3D" id="3.40.50.720">
    <property type="entry name" value="NAD(P)-binding Rossmann-like Domain"/>
    <property type="match status" value="1"/>
</dbReference>
<dbReference type="InterPro" id="IPR022694">
    <property type="entry name" value="3-OHacyl-CoA_DH"/>
</dbReference>
<comment type="similarity">
    <text evidence="2">Belongs to the 3-hydroxyacyl-CoA dehydrogenase family.</text>
</comment>
<dbReference type="Pfam" id="PF00725">
    <property type="entry name" value="3HCDH"/>
    <property type="match status" value="1"/>
</dbReference>
<dbReference type="InterPro" id="IPR013328">
    <property type="entry name" value="6PGD_dom2"/>
</dbReference>
<comment type="pathway">
    <text evidence="1">Lipid metabolism; butanoate metabolism.</text>
</comment>